<feature type="compositionally biased region" description="Basic and acidic residues" evidence="7">
    <location>
        <begin position="906"/>
        <end position="921"/>
    </location>
</feature>
<dbReference type="Pfam" id="PF14703">
    <property type="entry name" value="PHM7_cyt"/>
    <property type="match status" value="1"/>
</dbReference>
<feature type="transmembrane region" description="Helical" evidence="8">
    <location>
        <begin position="651"/>
        <end position="668"/>
    </location>
</feature>
<feature type="domain" description="CSC1/OSCA1-like 7TM region" evidence="9">
    <location>
        <begin position="369"/>
        <end position="642"/>
    </location>
</feature>
<evidence type="ECO:0000259" key="9">
    <source>
        <dbReference type="Pfam" id="PF02714"/>
    </source>
</evidence>
<keyword evidence="14" id="KW-1185">Reference proteome</keyword>
<feature type="transmembrane region" description="Helical" evidence="8">
    <location>
        <begin position="136"/>
        <end position="155"/>
    </location>
</feature>
<feature type="domain" description="CSC1/OSCA1-like N-terminal transmembrane" evidence="11">
    <location>
        <begin position="9"/>
        <end position="157"/>
    </location>
</feature>
<evidence type="ECO:0000256" key="5">
    <source>
        <dbReference type="ARBA" id="ARBA00022989"/>
    </source>
</evidence>
<evidence type="ECO:0000259" key="10">
    <source>
        <dbReference type="Pfam" id="PF12621"/>
    </source>
</evidence>
<keyword evidence="4 8" id="KW-0812">Transmembrane</keyword>
<dbReference type="InterPro" id="IPR027815">
    <property type="entry name" value="CSC1/OSCA1-like_cyt"/>
</dbReference>
<feature type="transmembrane region" description="Helical" evidence="8">
    <location>
        <begin position="374"/>
        <end position="397"/>
    </location>
</feature>
<reference evidence="13 14" key="1">
    <citation type="submission" date="2019-01" db="EMBL/GenBank/DDBJ databases">
        <title>Draft Genome Sequencing of Zygosaccharomyces mellis Ca-7.</title>
        <authorList>
            <person name="Shiwa Y."/>
            <person name="Kanesaki Y."/>
            <person name="Ishige T."/>
            <person name="Mura K."/>
            <person name="Hori T."/>
            <person name="Tamura T."/>
        </authorList>
    </citation>
    <scope>NUCLEOTIDE SEQUENCE [LARGE SCALE GENOMIC DNA]</scope>
    <source>
        <strain evidence="13 14">Ca-7</strain>
    </source>
</reference>
<feature type="transmembrane region" description="Helical" evidence="8">
    <location>
        <begin position="559"/>
        <end position="579"/>
    </location>
</feature>
<evidence type="ECO:0000313" key="14">
    <source>
        <dbReference type="Proteomes" id="UP000301737"/>
    </source>
</evidence>
<dbReference type="InterPro" id="IPR045122">
    <property type="entry name" value="Csc1-like"/>
</dbReference>
<feature type="transmembrane region" description="Helical" evidence="8">
    <location>
        <begin position="12"/>
        <end position="32"/>
    </location>
</feature>
<comment type="subcellular location">
    <subcellularLocation>
        <location evidence="1">Membrane</location>
        <topology evidence="1">Multi-pass membrane protein</topology>
    </subcellularLocation>
</comment>
<dbReference type="GO" id="GO:0005886">
    <property type="term" value="C:plasma membrane"/>
    <property type="evidence" value="ECO:0007669"/>
    <property type="project" value="TreeGrafter"/>
</dbReference>
<dbReference type="InterPro" id="IPR022257">
    <property type="entry name" value="PHM7_ext"/>
</dbReference>
<dbReference type="Pfam" id="PF02714">
    <property type="entry name" value="RSN1_7TM"/>
    <property type="match status" value="1"/>
</dbReference>
<feature type="domain" description="CSC1/OSCA1-like cytosolic" evidence="12">
    <location>
        <begin position="180"/>
        <end position="358"/>
    </location>
</feature>
<evidence type="ECO:0000259" key="11">
    <source>
        <dbReference type="Pfam" id="PF13967"/>
    </source>
</evidence>
<evidence type="ECO:0000259" key="12">
    <source>
        <dbReference type="Pfam" id="PF14703"/>
    </source>
</evidence>
<keyword evidence="5 8" id="KW-1133">Transmembrane helix</keyword>
<comment type="caution">
    <text evidence="13">The sequence shown here is derived from an EMBL/GenBank/DDBJ whole genome shotgun (WGS) entry which is preliminary data.</text>
</comment>
<dbReference type="PANTHER" id="PTHR13018:SF26">
    <property type="entry name" value="DOMAIN PROTEIN, PUTATIVE (AFU_ORTHOLOGUE AFUA_5G10920)-RELATED"/>
    <property type="match status" value="1"/>
</dbReference>
<feature type="domain" description="10TM putative phosphate transporter extracellular tail" evidence="10">
    <location>
        <begin position="805"/>
        <end position="898"/>
    </location>
</feature>
<evidence type="ECO:0000313" key="13">
    <source>
        <dbReference type="EMBL" id="GCE98523.1"/>
    </source>
</evidence>
<evidence type="ECO:0000256" key="4">
    <source>
        <dbReference type="ARBA" id="ARBA00022692"/>
    </source>
</evidence>
<evidence type="ECO:0000256" key="2">
    <source>
        <dbReference type="ARBA" id="ARBA00007779"/>
    </source>
</evidence>
<feature type="transmembrane region" description="Helical" evidence="8">
    <location>
        <begin position="585"/>
        <end position="603"/>
    </location>
</feature>
<evidence type="ECO:0000256" key="7">
    <source>
        <dbReference type="SAM" id="MobiDB-lite"/>
    </source>
</evidence>
<name>A0A4C2E442_9SACH</name>
<dbReference type="GO" id="GO:0005227">
    <property type="term" value="F:calcium-activated cation channel activity"/>
    <property type="evidence" value="ECO:0007669"/>
    <property type="project" value="InterPro"/>
</dbReference>
<evidence type="ECO:0000256" key="1">
    <source>
        <dbReference type="ARBA" id="ARBA00004141"/>
    </source>
</evidence>
<proteinExistence type="inferred from homology"/>
<feature type="transmembrane region" description="Helical" evidence="8">
    <location>
        <begin position="86"/>
        <end position="108"/>
    </location>
</feature>
<dbReference type="EMBL" id="BIMX01000005">
    <property type="protein sequence ID" value="GCE98523.1"/>
    <property type="molecule type" value="Genomic_DNA"/>
</dbReference>
<keyword evidence="3" id="KW-0813">Transport</keyword>
<accession>A0A4C2E442</accession>
<evidence type="ECO:0000256" key="8">
    <source>
        <dbReference type="SAM" id="Phobius"/>
    </source>
</evidence>
<evidence type="ECO:0008006" key="15">
    <source>
        <dbReference type="Google" id="ProtNLM"/>
    </source>
</evidence>
<feature type="region of interest" description="Disordered" evidence="7">
    <location>
        <begin position="894"/>
        <end position="929"/>
    </location>
</feature>
<dbReference type="InterPro" id="IPR003864">
    <property type="entry name" value="CSC1/OSCA1-like_7TM"/>
</dbReference>
<dbReference type="AlphaFoldDB" id="A0A4C2E442"/>
<feature type="transmembrane region" description="Helical" evidence="8">
    <location>
        <begin position="417"/>
        <end position="444"/>
    </location>
</feature>
<sequence length="929" mass="105887">MAGSSSSQVLSSVAYNAVLFGIFMTIFFLFRLKLKRLYEPKSTYDLVDEEQKPDPLPKGLWQWLMPLLKKSDNFIIQQTGIDGYFFLRYLFLISIYCAISAVWLYPILLPVNIVHGRSQDGMDKLAFQNVKNQKRYYAHIFCGWIFYWMFLFVIYRELYYYNSVRCVVLSSPRYGRKLSSRTVLFQSVPNQYLSEREFRKLFEGVRRIWIARGDHYKLEEKIGTRDALVDKLERTAVKYQLKALKKVRKTLKKTPDHEVVTDINSYIPKEKRPRHRPRFWKKKVDTIDYICKVLPKLNADITCLQKHNNDASPFNSAFVEFESQYQAQMAAQVVSHHGPLALSPAHVGVEPSDVYWPNMRIFWWERMVRSMSSIVAVCALVLLWSIPVAFVGMISNVDYLTNKVHWLRFIYNLPRPLLGLLTALFPTVALAWLMSFLPTFIMMLAKFAGAGTSQLLDSFAQQTFFAFQVVQVFLVVTITSAATSTVTRIVEYPENTMYLLAGNLPKSSNFFISYLLLQGMGVSSAILAQILPLIFFYIIGPFTDTTPRKKYLRFKDLGAPGWGFTYPVYCNLAVITFAYAIIAPLILIFAAVGFFLLYIAWLYTLTYVQAQGSDSRGQNYPRALFHTIVGLYLGQVCLLGLFAVGKGWGPIVLQAIGLAVTVIVHIHLNKAFDRLMKYIPVDTMKSLNGKHDTPSFKNIYHEQVDWSDEFEELPPFPLPKYQPKSAFSGINDNSNLVTSPSHANEPTTPYTTDNSAGTTYAESMVHYNPLPSETYEMSENKVSWVPLLADGVEGRIPPAPFYIRFFLPHIYASFKAVKYKLPECYGLLKPETPESDAANASAYNYPAVSSKCPSVWLPRDPFGFSEQLIEELEGAVIVSDENAVVDPNGHFHWLGDPPAPGLPEPPHNKTDENESTLRDNEFTENSSMR</sequence>
<dbReference type="PANTHER" id="PTHR13018">
    <property type="entry name" value="PROBABLE MEMBRANE PROTEIN DUF221-RELATED"/>
    <property type="match status" value="1"/>
</dbReference>
<comment type="similarity">
    <text evidence="2">Belongs to the CSC1 (TC 1.A.17) family.</text>
</comment>
<dbReference type="OrthoDB" id="1076608at2759"/>
<dbReference type="InterPro" id="IPR032880">
    <property type="entry name" value="CSC1/OSCA1-like_N"/>
</dbReference>
<feature type="transmembrane region" description="Helical" evidence="8">
    <location>
        <begin position="510"/>
        <end position="538"/>
    </location>
</feature>
<gene>
    <name evidence="13" type="ORF">ZYGM_004004</name>
</gene>
<feature type="transmembrane region" description="Helical" evidence="8">
    <location>
        <begin position="623"/>
        <end position="645"/>
    </location>
</feature>
<feature type="transmembrane region" description="Helical" evidence="8">
    <location>
        <begin position="465"/>
        <end position="490"/>
    </location>
</feature>
<evidence type="ECO:0000256" key="6">
    <source>
        <dbReference type="ARBA" id="ARBA00023136"/>
    </source>
</evidence>
<dbReference type="Pfam" id="PF13967">
    <property type="entry name" value="RSN1_TM"/>
    <property type="match status" value="1"/>
</dbReference>
<organism evidence="13 14">
    <name type="scientific">Zygosaccharomyces mellis</name>
    <dbReference type="NCBI Taxonomy" id="42258"/>
    <lineage>
        <taxon>Eukaryota</taxon>
        <taxon>Fungi</taxon>
        <taxon>Dikarya</taxon>
        <taxon>Ascomycota</taxon>
        <taxon>Saccharomycotina</taxon>
        <taxon>Saccharomycetes</taxon>
        <taxon>Saccharomycetales</taxon>
        <taxon>Saccharomycetaceae</taxon>
        <taxon>Zygosaccharomyces</taxon>
    </lineage>
</organism>
<dbReference type="Pfam" id="PF12621">
    <property type="entry name" value="PHM7_ext"/>
    <property type="match status" value="1"/>
</dbReference>
<dbReference type="Proteomes" id="UP000301737">
    <property type="component" value="Unassembled WGS sequence"/>
</dbReference>
<keyword evidence="6 8" id="KW-0472">Membrane</keyword>
<protein>
    <recommendedName>
        <fullName evidence="15">Rsn1p</fullName>
    </recommendedName>
</protein>
<evidence type="ECO:0000256" key="3">
    <source>
        <dbReference type="ARBA" id="ARBA00022448"/>
    </source>
</evidence>